<proteinExistence type="predicted"/>
<dbReference type="Gene3D" id="1.10.10.10">
    <property type="entry name" value="Winged helix-like DNA-binding domain superfamily/Winged helix DNA-binding domain"/>
    <property type="match status" value="1"/>
</dbReference>
<keyword evidence="3" id="KW-0539">Nucleus</keyword>
<evidence type="ECO:0000256" key="3">
    <source>
        <dbReference type="ARBA" id="ARBA00023242"/>
    </source>
</evidence>
<evidence type="ECO:0000256" key="1">
    <source>
        <dbReference type="ARBA" id="ARBA00004123"/>
    </source>
</evidence>
<dbReference type="Pfam" id="PF00447">
    <property type="entry name" value="HSF_DNA-bind"/>
    <property type="match status" value="1"/>
</dbReference>
<feature type="domain" description="HSF-type DNA-binding" evidence="4">
    <location>
        <begin position="1"/>
        <end position="70"/>
    </location>
</feature>
<dbReference type="AlphaFoldDB" id="A0A1E7FV15"/>
<dbReference type="InterPro" id="IPR000232">
    <property type="entry name" value="HSF_DNA-bd"/>
</dbReference>
<feature type="non-terminal residue" evidence="5">
    <location>
        <position position="71"/>
    </location>
</feature>
<dbReference type="InterPro" id="IPR036390">
    <property type="entry name" value="WH_DNA-bd_sf"/>
</dbReference>
<dbReference type="InterPro" id="IPR036388">
    <property type="entry name" value="WH-like_DNA-bd_sf"/>
</dbReference>
<gene>
    <name evidence="5" type="ORF">FRACYDRAFT_154606</name>
</gene>
<keyword evidence="6" id="KW-1185">Reference proteome</keyword>
<name>A0A1E7FV15_9STRA</name>
<dbReference type="GO" id="GO:0005634">
    <property type="term" value="C:nucleus"/>
    <property type="evidence" value="ECO:0007669"/>
    <property type="project" value="UniProtKB-SubCell"/>
</dbReference>
<evidence type="ECO:0000313" key="6">
    <source>
        <dbReference type="Proteomes" id="UP000095751"/>
    </source>
</evidence>
<organism evidence="5 6">
    <name type="scientific">Fragilariopsis cylindrus CCMP1102</name>
    <dbReference type="NCBI Taxonomy" id="635003"/>
    <lineage>
        <taxon>Eukaryota</taxon>
        <taxon>Sar</taxon>
        <taxon>Stramenopiles</taxon>
        <taxon>Ochrophyta</taxon>
        <taxon>Bacillariophyta</taxon>
        <taxon>Bacillariophyceae</taxon>
        <taxon>Bacillariophycidae</taxon>
        <taxon>Bacillariales</taxon>
        <taxon>Bacillariaceae</taxon>
        <taxon>Fragilariopsis</taxon>
    </lineage>
</organism>
<sequence length="71" mass="8207">WLPDGNSFVIVNWDIFCNDILDKTLKASKYGSFVRKLHRWGFVRLTSGTGTDCFHHPSFQRSYGELVETIV</sequence>
<feature type="non-terminal residue" evidence="5">
    <location>
        <position position="1"/>
    </location>
</feature>
<dbReference type="InParanoid" id="A0A1E7FV15"/>
<reference evidence="5 6" key="1">
    <citation type="submission" date="2016-09" db="EMBL/GenBank/DDBJ databases">
        <title>Extensive genetic diversity and differential bi-allelic expression allows diatom success in the polar Southern Ocean.</title>
        <authorList>
            <consortium name="DOE Joint Genome Institute"/>
            <person name="Mock T."/>
            <person name="Otillar R.P."/>
            <person name="Strauss J."/>
            <person name="Dupont C."/>
            <person name="Frickenhaus S."/>
            <person name="Maumus F."/>
            <person name="Mcmullan M."/>
            <person name="Sanges R."/>
            <person name="Schmutz J."/>
            <person name="Toseland A."/>
            <person name="Valas R."/>
            <person name="Veluchamy A."/>
            <person name="Ward B.J."/>
            <person name="Allen A."/>
            <person name="Barry K."/>
            <person name="Falciatore A."/>
            <person name="Ferrante M."/>
            <person name="Fortunato A.E."/>
            <person name="Gloeckner G."/>
            <person name="Gruber A."/>
            <person name="Hipkin R."/>
            <person name="Janech M."/>
            <person name="Kroth P."/>
            <person name="Leese F."/>
            <person name="Lindquist E."/>
            <person name="Lyon B.R."/>
            <person name="Martin J."/>
            <person name="Mayer C."/>
            <person name="Parker M."/>
            <person name="Quesneville H."/>
            <person name="Raymond J."/>
            <person name="Uhlig C."/>
            <person name="Valentin K.U."/>
            <person name="Worden A.Z."/>
            <person name="Armbrust E.V."/>
            <person name="Bowler C."/>
            <person name="Green B."/>
            <person name="Moulton V."/>
            <person name="Van Oosterhout C."/>
            <person name="Grigoriev I."/>
        </authorList>
    </citation>
    <scope>NUCLEOTIDE SEQUENCE [LARGE SCALE GENOMIC DNA]</scope>
    <source>
        <strain evidence="5 6">CCMP1102</strain>
    </source>
</reference>
<comment type="subcellular location">
    <subcellularLocation>
        <location evidence="1">Nucleus</location>
    </subcellularLocation>
</comment>
<dbReference type="PANTHER" id="PTHR10015">
    <property type="entry name" value="HEAT SHOCK TRANSCRIPTION FACTOR"/>
    <property type="match status" value="1"/>
</dbReference>
<dbReference type="PANTHER" id="PTHR10015:SF206">
    <property type="entry name" value="HSF-TYPE DNA-BINDING DOMAIN-CONTAINING PROTEIN"/>
    <property type="match status" value="1"/>
</dbReference>
<dbReference type="KEGG" id="fcy:FRACYDRAFT_154606"/>
<dbReference type="EMBL" id="KV784353">
    <property type="protein sequence ID" value="OEU21989.1"/>
    <property type="molecule type" value="Genomic_DNA"/>
</dbReference>
<keyword evidence="2" id="KW-0238">DNA-binding</keyword>
<protein>
    <recommendedName>
        <fullName evidence="4">HSF-type DNA-binding domain-containing protein</fullName>
    </recommendedName>
</protein>
<evidence type="ECO:0000313" key="5">
    <source>
        <dbReference type="EMBL" id="OEU21989.1"/>
    </source>
</evidence>
<dbReference type="Proteomes" id="UP000095751">
    <property type="component" value="Unassembled WGS sequence"/>
</dbReference>
<evidence type="ECO:0000256" key="2">
    <source>
        <dbReference type="ARBA" id="ARBA00023125"/>
    </source>
</evidence>
<dbReference type="GO" id="GO:0003700">
    <property type="term" value="F:DNA-binding transcription factor activity"/>
    <property type="evidence" value="ECO:0007669"/>
    <property type="project" value="InterPro"/>
</dbReference>
<dbReference type="GO" id="GO:0043565">
    <property type="term" value="F:sequence-specific DNA binding"/>
    <property type="evidence" value="ECO:0007669"/>
    <property type="project" value="InterPro"/>
</dbReference>
<dbReference type="OrthoDB" id="48822at2759"/>
<accession>A0A1E7FV15</accession>
<evidence type="ECO:0000259" key="4">
    <source>
        <dbReference type="Pfam" id="PF00447"/>
    </source>
</evidence>
<dbReference type="SUPFAM" id="SSF46785">
    <property type="entry name" value="Winged helix' DNA-binding domain"/>
    <property type="match status" value="1"/>
</dbReference>